<evidence type="ECO:0000313" key="1">
    <source>
        <dbReference type="EMBL" id="MEL3959561.1"/>
    </source>
</evidence>
<gene>
    <name evidence="1" type="ORF">NST17_20625</name>
</gene>
<protein>
    <submittedName>
        <fullName evidence="1">Uncharacterized protein</fullName>
    </submittedName>
</protein>
<dbReference type="Proteomes" id="UP001459714">
    <property type="component" value="Unassembled WGS sequence"/>
</dbReference>
<proteinExistence type="predicted"/>
<evidence type="ECO:0000313" key="2">
    <source>
        <dbReference type="Proteomes" id="UP001459714"/>
    </source>
</evidence>
<reference evidence="1 2" key="1">
    <citation type="submission" date="2024-03" db="EMBL/GenBank/DDBJ databases">
        <title>Bacilli Hybrid Assemblies.</title>
        <authorList>
            <person name="Kovac J."/>
        </authorList>
    </citation>
    <scope>NUCLEOTIDE SEQUENCE [LARGE SCALE GENOMIC DNA]</scope>
    <source>
        <strain evidence="1 2">FSL M8-0022</strain>
    </source>
</reference>
<accession>A0ABU9K3A2</accession>
<sequence>MSNAVKEQNHRVSFYEVAVIADGGTVRTFNKSIYRIRGVIARNVETNEVVKLSEIYYEIRTVMNRKRQVVAKRKNPYDELIRVNRKL</sequence>
<organism evidence="1 2">
    <name type="scientific">Caldifermentibacillus hisashii</name>
    <dbReference type="NCBI Taxonomy" id="996558"/>
    <lineage>
        <taxon>Bacteria</taxon>
        <taxon>Bacillati</taxon>
        <taxon>Bacillota</taxon>
        <taxon>Bacilli</taxon>
        <taxon>Bacillales</taxon>
        <taxon>Bacillaceae</taxon>
        <taxon>Caldifermentibacillus</taxon>
    </lineage>
</organism>
<name>A0ABU9K3A2_9BACI</name>
<dbReference type="RefSeq" id="WP_342021171.1">
    <property type="nucleotide sequence ID" value="NZ_JBBYAK010000003.1"/>
</dbReference>
<dbReference type="EMBL" id="JBBYAK010000003">
    <property type="protein sequence ID" value="MEL3959561.1"/>
    <property type="molecule type" value="Genomic_DNA"/>
</dbReference>
<comment type="caution">
    <text evidence="1">The sequence shown here is derived from an EMBL/GenBank/DDBJ whole genome shotgun (WGS) entry which is preliminary data.</text>
</comment>
<keyword evidence="2" id="KW-1185">Reference proteome</keyword>